<evidence type="ECO:0000256" key="6">
    <source>
        <dbReference type="RuleBase" id="RU003815"/>
    </source>
</evidence>
<dbReference type="GO" id="GO:0006412">
    <property type="term" value="P:translation"/>
    <property type="evidence" value="ECO:0007669"/>
    <property type="project" value="UniProtKB-UniRule"/>
</dbReference>
<keyword evidence="8" id="KW-1185">Reference proteome</keyword>
<dbReference type="PROSITE" id="PS00360">
    <property type="entry name" value="RIBOSOMAL_S9"/>
    <property type="match status" value="1"/>
</dbReference>
<keyword evidence="3 5" id="KW-0687">Ribonucleoprotein</keyword>
<dbReference type="NCBIfam" id="NF001099">
    <property type="entry name" value="PRK00132.1"/>
    <property type="match status" value="1"/>
</dbReference>
<organism evidence="7 8">
    <name type="scientific">Brevinema andersonii</name>
    <dbReference type="NCBI Taxonomy" id="34097"/>
    <lineage>
        <taxon>Bacteria</taxon>
        <taxon>Pseudomonadati</taxon>
        <taxon>Spirochaetota</taxon>
        <taxon>Spirochaetia</taxon>
        <taxon>Brevinematales</taxon>
        <taxon>Brevinemataceae</taxon>
        <taxon>Brevinema</taxon>
    </lineage>
</organism>
<gene>
    <name evidence="5" type="primary">rpsI</name>
    <name evidence="7" type="ORF">SAMN02745150_00059</name>
</gene>
<dbReference type="SUPFAM" id="SSF54211">
    <property type="entry name" value="Ribosomal protein S5 domain 2-like"/>
    <property type="match status" value="1"/>
</dbReference>
<dbReference type="InterPro" id="IPR014721">
    <property type="entry name" value="Ribsml_uS5_D2-typ_fold_subgr"/>
</dbReference>
<dbReference type="InterPro" id="IPR000754">
    <property type="entry name" value="Ribosomal_uS9"/>
</dbReference>
<dbReference type="GO" id="GO:0003723">
    <property type="term" value="F:RNA binding"/>
    <property type="evidence" value="ECO:0007669"/>
    <property type="project" value="TreeGrafter"/>
</dbReference>
<comment type="similarity">
    <text evidence="1 5 6">Belongs to the universal ribosomal protein uS9 family.</text>
</comment>
<dbReference type="PANTHER" id="PTHR21569">
    <property type="entry name" value="RIBOSOMAL PROTEIN S9"/>
    <property type="match status" value="1"/>
</dbReference>
<dbReference type="GO" id="GO:0015935">
    <property type="term" value="C:small ribosomal subunit"/>
    <property type="evidence" value="ECO:0007669"/>
    <property type="project" value="TreeGrafter"/>
</dbReference>
<dbReference type="InterPro" id="IPR023035">
    <property type="entry name" value="Ribosomal_uS9_bac/plastid"/>
</dbReference>
<dbReference type="AlphaFoldDB" id="A0A1I1CZ87"/>
<accession>A0A1I1CZ87</accession>
<dbReference type="Gene3D" id="3.30.230.10">
    <property type="match status" value="1"/>
</dbReference>
<evidence type="ECO:0000256" key="1">
    <source>
        <dbReference type="ARBA" id="ARBA00005251"/>
    </source>
</evidence>
<dbReference type="STRING" id="34097.SAMN02745150_00059"/>
<dbReference type="Pfam" id="PF00380">
    <property type="entry name" value="Ribosomal_S9"/>
    <property type="match status" value="1"/>
</dbReference>
<evidence type="ECO:0000256" key="5">
    <source>
        <dbReference type="HAMAP-Rule" id="MF_00532"/>
    </source>
</evidence>
<evidence type="ECO:0000256" key="3">
    <source>
        <dbReference type="ARBA" id="ARBA00023274"/>
    </source>
</evidence>
<dbReference type="RefSeq" id="WP_092316975.1">
    <property type="nucleotide sequence ID" value="NZ_FOKY01000001.1"/>
</dbReference>
<protein>
    <recommendedName>
        <fullName evidence="4 5">Small ribosomal subunit protein uS9</fullName>
    </recommendedName>
</protein>
<dbReference type="GO" id="GO:0003735">
    <property type="term" value="F:structural constituent of ribosome"/>
    <property type="evidence" value="ECO:0007669"/>
    <property type="project" value="InterPro"/>
</dbReference>
<proteinExistence type="inferred from homology"/>
<dbReference type="OrthoDB" id="9803965at2"/>
<reference evidence="8" key="1">
    <citation type="submission" date="2016-10" db="EMBL/GenBank/DDBJ databases">
        <authorList>
            <person name="Varghese N."/>
            <person name="Submissions S."/>
        </authorList>
    </citation>
    <scope>NUCLEOTIDE SEQUENCE [LARGE SCALE GENOMIC DNA]</scope>
    <source>
        <strain evidence="8">ATCC 43811</strain>
    </source>
</reference>
<sequence length="135" mass="15682">MPIRQKDNKVYATGRRKTSVARVFITPNGTGNFTVNKKSPQNYFPVFFRNQIFEIFQLTNTVDQLDIYCTVKGGGVNGQAEAVRHGLARALNLLDRDKFRPILKAHGFLTRDDRMVERKKYGLRKSRKKEQYSKR</sequence>
<dbReference type="Proteomes" id="UP000240042">
    <property type="component" value="Unassembled WGS sequence"/>
</dbReference>
<evidence type="ECO:0000256" key="2">
    <source>
        <dbReference type="ARBA" id="ARBA00022980"/>
    </source>
</evidence>
<dbReference type="PANTHER" id="PTHR21569:SF1">
    <property type="entry name" value="SMALL RIBOSOMAL SUBUNIT PROTEIN US9M"/>
    <property type="match status" value="1"/>
</dbReference>
<dbReference type="InterPro" id="IPR020568">
    <property type="entry name" value="Ribosomal_Su5_D2-typ_SF"/>
</dbReference>
<evidence type="ECO:0000256" key="4">
    <source>
        <dbReference type="ARBA" id="ARBA00035259"/>
    </source>
</evidence>
<keyword evidence="2 5" id="KW-0689">Ribosomal protein</keyword>
<name>A0A1I1CZ87_BREAD</name>
<evidence type="ECO:0000313" key="8">
    <source>
        <dbReference type="Proteomes" id="UP000240042"/>
    </source>
</evidence>
<dbReference type="InterPro" id="IPR020574">
    <property type="entry name" value="Ribosomal_uS9_CS"/>
</dbReference>
<dbReference type="FunFam" id="3.30.230.10:FF:000001">
    <property type="entry name" value="30S ribosomal protein S9"/>
    <property type="match status" value="1"/>
</dbReference>
<dbReference type="GO" id="GO:0005737">
    <property type="term" value="C:cytoplasm"/>
    <property type="evidence" value="ECO:0007669"/>
    <property type="project" value="UniProtKB-ARBA"/>
</dbReference>
<evidence type="ECO:0000313" key="7">
    <source>
        <dbReference type="EMBL" id="SFB67412.1"/>
    </source>
</evidence>
<dbReference type="EMBL" id="FOKY01000001">
    <property type="protein sequence ID" value="SFB67412.1"/>
    <property type="molecule type" value="Genomic_DNA"/>
</dbReference>
<dbReference type="HAMAP" id="MF_00532_B">
    <property type="entry name" value="Ribosomal_uS9_B"/>
    <property type="match status" value="1"/>
</dbReference>